<feature type="compositionally biased region" description="Basic and acidic residues" evidence="1">
    <location>
        <begin position="153"/>
        <end position="182"/>
    </location>
</feature>
<name>A0A1Y2G7B9_9BASI</name>
<keyword evidence="3" id="KW-1185">Reference proteome</keyword>
<comment type="caution">
    <text evidence="2">The sequence shown here is derived from an EMBL/GenBank/DDBJ whole genome shotgun (WGS) entry which is preliminary data.</text>
</comment>
<proteinExistence type="predicted"/>
<feature type="compositionally biased region" description="Polar residues" evidence="1">
    <location>
        <begin position="140"/>
        <end position="152"/>
    </location>
</feature>
<accession>A0A1Y2G7B9</accession>
<evidence type="ECO:0000256" key="1">
    <source>
        <dbReference type="SAM" id="MobiDB-lite"/>
    </source>
</evidence>
<gene>
    <name evidence="2" type="ORF">BCR35DRAFT_298586</name>
</gene>
<sequence>MGLFKRSSIIKTPATQAPEPLLGDDEGFEETKPIIYDGETTNNTPAKRPPEVVAKAWQEYGATKRQFAEDEKNEGKQLTRLEKGLKELEKAEAKAHKAVDKAQNDVHKANKQVEKHSGDSGKQDELAKAEEALQAKRSEQQTAEDQVKTSAEQLDRAKADKEVHDRDRASELDASMPRDKYKQTIPRYGYMPGGPGGASLGLCAGGC</sequence>
<feature type="region of interest" description="Disordered" evidence="1">
    <location>
        <begin position="92"/>
        <end position="194"/>
    </location>
</feature>
<reference evidence="2 3" key="1">
    <citation type="submission" date="2016-07" db="EMBL/GenBank/DDBJ databases">
        <title>Pervasive Adenine N6-methylation of Active Genes in Fungi.</title>
        <authorList>
            <consortium name="DOE Joint Genome Institute"/>
            <person name="Mondo S.J."/>
            <person name="Dannebaum R.O."/>
            <person name="Kuo R.C."/>
            <person name="Labutti K."/>
            <person name="Haridas S."/>
            <person name="Kuo A."/>
            <person name="Salamov A."/>
            <person name="Ahrendt S.R."/>
            <person name="Lipzen A."/>
            <person name="Sullivan W."/>
            <person name="Andreopoulos W.B."/>
            <person name="Clum A."/>
            <person name="Lindquist E."/>
            <person name="Daum C."/>
            <person name="Ramamoorthy G.K."/>
            <person name="Gryganskyi A."/>
            <person name="Culley D."/>
            <person name="Magnuson J.K."/>
            <person name="James T.Y."/>
            <person name="O'Malley M.A."/>
            <person name="Stajich J.E."/>
            <person name="Spatafora J.W."/>
            <person name="Visel A."/>
            <person name="Grigoriev I.V."/>
        </authorList>
    </citation>
    <scope>NUCLEOTIDE SEQUENCE [LARGE SCALE GENOMIC DNA]</scope>
    <source>
        <strain evidence="2 3">62-1032</strain>
    </source>
</reference>
<dbReference type="Proteomes" id="UP000193467">
    <property type="component" value="Unassembled WGS sequence"/>
</dbReference>
<evidence type="ECO:0000313" key="3">
    <source>
        <dbReference type="Proteomes" id="UP000193467"/>
    </source>
</evidence>
<feature type="region of interest" description="Disordered" evidence="1">
    <location>
        <begin position="1"/>
        <end position="27"/>
    </location>
</feature>
<protein>
    <submittedName>
        <fullName evidence="2">Uncharacterized protein</fullName>
    </submittedName>
</protein>
<feature type="compositionally biased region" description="Basic and acidic residues" evidence="1">
    <location>
        <begin position="92"/>
        <end position="139"/>
    </location>
</feature>
<dbReference type="EMBL" id="MCGR01000001">
    <property type="protein sequence ID" value="ORY92959.1"/>
    <property type="molecule type" value="Genomic_DNA"/>
</dbReference>
<dbReference type="AlphaFoldDB" id="A0A1Y2G7B9"/>
<organism evidence="2 3">
    <name type="scientific">Leucosporidium creatinivorum</name>
    <dbReference type="NCBI Taxonomy" id="106004"/>
    <lineage>
        <taxon>Eukaryota</taxon>
        <taxon>Fungi</taxon>
        <taxon>Dikarya</taxon>
        <taxon>Basidiomycota</taxon>
        <taxon>Pucciniomycotina</taxon>
        <taxon>Microbotryomycetes</taxon>
        <taxon>Leucosporidiales</taxon>
        <taxon>Leucosporidium</taxon>
    </lineage>
</organism>
<dbReference type="InParanoid" id="A0A1Y2G7B9"/>
<evidence type="ECO:0000313" key="2">
    <source>
        <dbReference type="EMBL" id="ORY92959.1"/>
    </source>
</evidence>